<comment type="caution">
    <text evidence="1">The sequence shown here is derived from an EMBL/GenBank/DDBJ whole genome shotgun (WGS) entry which is preliminary data.</text>
</comment>
<reference evidence="2" key="1">
    <citation type="journal article" date="2015" name="Nat. Genet.">
        <title>The genome and transcriptome of the zoonotic hookworm Ancylostoma ceylanicum identify infection-specific gene families.</title>
        <authorList>
            <person name="Schwarz E.M."/>
            <person name="Hu Y."/>
            <person name="Antoshechkin I."/>
            <person name="Miller M.M."/>
            <person name="Sternberg P.W."/>
            <person name="Aroian R.V."/>
        </authorList>
    </citation>
    <scope>NUCLEOTIDE SEQUENCE</scope>
    <source>
        <strain evidence="2">HY135</strain>
    </source>
</reference>
<evidence type="ECO:0000313" key="1">
    <source>
        <dbReference type="EMBL" id="EYC35541.1"/>
    </source>
</evidence>
<protein>
    <submittedName>
        <fullName evidence="1">Uncharacterized protein</fullName>
    </submittedName>
</protein>
<sequence>MANAGEVSAIKQILPTKVESKGSNAARAAKCGRLNYAKHLECYREANTVCCIRRKEFELLRLDYGVAKGRSEVEGYACQEQQIAKEPLMLQEDA</sequence>
<accession>A0A016W7J7</accession>
<gene>
    <name evidence="1" type="primary">Acey_s1031.g3442</name>
    <name evidence="1" type="ORF">Y032_1031g3442</name>
</gene>
<name>A0A016W7J7_9BILA</name>
<dbReference type="EMBL" id="JARK01000631">
    <property type="protein sequence ID" value="EYC35541.1"/>
    <property type="molecule type" value="Genomic_DNA"/>
</dbReference>
<proteinExistence type="predicted"/>
<dbReference type="Proteomes" id="UP000024635">
    <property type="component" value="Unassembled WGS sequence"/>
</dbReference>
<dbReference type="AlphaFoldDB" id="A0A016W7J7"/>
<keyword evidence="2" id="KW-1185">Reference proteome</keyword>
<organism evidence="1 2">
    <name type="scientific">Ancylostoma ceylanicum</name>
    <dbReference type="NCBI Taxonomy" id="53326"/>
    <lineage>
        <taxon>Eukaryota</taxon>
        <taxon>Metazoa</taxon>
        <taxon>Ecdysozoa</taxon>
        <taxon>Nematoda</taxon>
        <taxon>Chromadorea</taxon>
        <taxon>Rhabditida</taxon>
        <taxon>Rhabditina</taxon>
        <taxon>Rhabditomorpha</taxon>
        <taxon>Strongyloidea</taxon>
        <taxon>Ancylostomatidae</taxon>
        <taxon>Ancylostomatinae</taxon>
        <taxon>Ancylostoma</taxon>
    </lineage>
</organism>
<evidence type="ECO:0000313" key="2">
    <source>
        <dbReference type="Proteomes" id="UP000024635"/>
    </source>
</evidence>